<protein>
    <submittedName>
        <fullName evidence="2">Uncharacterized protein</fullName>
    </submittedName>
</protein>
<feature type="non-terminal residue" evidence="2">
    <location>
        <position position="751"/>
    </location>
</feature>
<dbReference type="OrthoDB" id="8855468at2759"/>
<gene>
    <name evidence="2" type="ORF">DAT39_004185</name>
</gene>
<proteinExistence type="predicted"/>
<evidence type="ECO:0000313" key="3">
    <source>
        <dbReference type="Proteomes" id="UP000727407"/>
    </source>
</evidence>
<comment type="caution">
    <text evidence="2">The sequence shown here is derived from an EMBL/GenBank/DDBJ whole genome shotgun (WGS) entry which is preliminary data.</text>
</comment>
<feature type="compositionally biased region" description="Polar residues" evidence="1">
    <location>
        <begin position="709"/>
        <end position="736"/>
    </location>
</feature>
<feature type="non-terminal residue" evidence="2">
    <location>
        <position position="1"/>
    </location>
</feature>
<feature type="region of interest" description="Disordered" evidence="1">
    <location>
        <begin position="709"/>
        <end position="751"/>
    </location>
</feature>
<reference evidence="2" key="1">
    <citation type="submission" date="2020-07" db="EMBL/GenBank/DDBJ databases">
        <title>Clarias magur genome sequencing, assembly and annotation.</title>
        <authorList>
            <person name="Kushwaha B."/>
            <person name="Kumar R."/>
            <person name="Das P."/>
            <person name="Joshi C.G."/>
            <person name="Kumar D."/>
            <person name="Nagpure N.S."/>
            <person name="Pandey M."/>
            <person name="Agarwal S."/>
            <person name="Srivastava S."/>
            <person name="Singh M."/>
            <person name="Sahoo L."/>
            <person name="Jayasankar P."/>
            <person name="Meher P.K."/>
            <person name="Koringa P.G."/>
            <person name="Iquebal M.A."/>
            <person name="Das S.P."/>
            <person name="Bit A."/>
            <person name="Patnaik S."/>
            <person name="Patel N."/>
            <person name="Shah T.M."/>
            <person name="Hinsu A."/>
            <person name="Jena J.K."/>
        </authorList>
    </citation>
    <scope>NUCLEOTIDE SEQUENCE</scope>
    <source>
        <strain evidence="2">CIFAMagur01</strain>
        <tissue evidence="2">Testis</tissue>
    </source>
</reference>
<sequence length="751" mass="82864">EWSAVTRDLSCNYTKLEMIVLCSTMVKILSNQVIECVLPTIIDDVGIEPVLRAEIKLGEKVEQGLATPQGSLDDPCDCLCSFIEGVVTQIKEAMKQAFMQFTSLKPPAKSKRSKSAKKNLDSAQQSSSDSLLIDELTDLYTKAIISELIQLICPDISYLVPKGKKPDKPVALNRFISSIMKAMKYVGKSLGCPSTSSDKQSLTSDRIEKRIFGEQLRNKAVLTISSILLEAKEEVVSAGSPSSHNGPFVGPLGEMTITESSVRVWPTASKITKMFLKSLKTQSVQTNFDSSKLRFSLNSYFPAAKETYACLEKEVQAFLLKIQNSALPEKELTKIPEESMHQEPGSSGASSSRFLSVHENPPMMNVVKCSSTTLCEKELLLIDKCTDEVICKLLSVYKTQKQNLSADHFQSTCAQLVCDLLTRKLRMPYPGRKNSKTVKSPSSDEPHRGLSLNQIKYLESAALEITQSFSKDLEECLVALSGNESQNGFFSLSNKNALDYATVFAPFRLFRNVRDQIKKIFSAVNEDRQSNLSIGTTEVLIKASDAVGQKSSSGHESFSHGFIQHQFRRTSSAINQLKGVLTTNSTMLHLHDLHFTNAISTLLSNMIGAISSLRRFSKSIQNDEPSESGTECVSMLVHNLVLEFIKHLAGYFGSTISTFSHLPAQKERLTCCKGKLKTDSARAIMVSLRDLTNSLTYFMTEFTNSLATTSRKTRNAHSQEGRSSALDSECSGSSLQPPAAKRRRGGEPPYT</sequence>
<evidence type="ECO:0000313" key="2">
    <source>
        <dbReference type="EMBL" id="KAF5906114.1"/>
    </source>
</evidence>
<dbReference type="EMBL" id="QNUK01000037">
    <property type="protein sequence ID" value="KAF5906114.1"/>
    <property type="molecule type" value="Genomic_DNA"/>
</dbReference>
<name>A0A8J4UMW1_CLAMG</name>
<dbReference type="Proteomes" id="UP000727407">
    <property type="component" value="Unassembled WGS sequence"/>
</dbReference>
<organism evidence="2 3">
    <name type="scientific">Clarias magur</name>
    <name type="common">Asian catfish</name>
    <name type="synonym">Macropteronotus magur</name>
    <dbReference type="NCBI Taxonomy" id="1594786"/>
    <lineage>
        <taxon>Eukaryota</taxon>
        <taxon>Metazoa</taxon>
        <taxon>Chordata</taxon>
        <taxon>Craniata</taxon>
        <taxon>Vertebrata</taxon>
        <taxon>Euteleostomi</taxon>
        <taxon>Actinopterygii</taxon>
        <taxon>Neopterygii</taxon>
        <taxon>Teleostei</taxon>
        <taxon>Ostariophysi</taxon>
        <taxon>Siluriformes</taxon>
        <taxon>Clariidae</taxon>
        <taxon>Clarias</taxon>
    </lineage>
</organism>
<evidence type="ECO:0000256" key="1">
    <source>
        <dbReference type="SAM" id="MobiDB-lite"/>
    </source>
</evidence>
<dbReference type="AlphaFoldDB" id="A0A8J4UMW1"/>
<keyword evidence="3" id="KW-1185">Reference proteome</keyword>
<accession>A0A8J4UMW1</accession>